<dbReference type="GO" id="GO:0032259">
    <property type="term" value="P:methylation"/>
    <property type="evidence" value="ECO:0007669"/>
    <property type="project" value="UniProtKB-KW"/>
</dbReference>
<dbReference type="EMBL" id="KV875095">
    <property type="protein sequence ID" value="OIW32234.1"/>
    <property type="molecule type" value="Genomic_DNA"/>
</dbReference>
<feature type="region of interest" description="Disordered" evidence="2">
    <location>
        <begin position="1"/>
        <end position="24"/>
    </location>
</feature>
<evidence type="ECO:0000313" key="3">
    <source>
        <dbReference type="EMBL" id="OIW32234.1"/>
    </source>
</evidence>
<keyword evidence="3" id="KW-0489">Methyltransferase</keyword>
<reference evidence="3 4" key="1">
    <citation type="submission" date="2016-10" db="EMBL/GenBank/DDBJ databases">
        <title>Draft genome sequence of Coniochaeta ligniaria NRRL30616, a lignocellulolytic fungus for bioabatement of inhibitors in plant biomass hydrolysates.</title>
        <authorList>
            <consortium name="DOE Joint Genome Institute"/>
            <person name="Jimenez D.J."/>
            <person name="Hector R.E."/>
            <person name="Riley R."/>
            <person name="Sun H."/>
            <person name="Grigoriev I.V."/>
            <person name="Van Elsas J.D."/>
            <person name="Nichols N.N."/>
        </authorList>
    </citation>
    <scope>NUCLEOTIDE SEQUENCE [LARGE SCALE GENOMIC DNA]</scope>
    <source>
        <strain evidence="3 4">NRRL 30616</strain>
    </source>
</reference>
<evidence type="ECO:0000256" key="2">
    <source>
        <dbReference type="SAM" id="MobiDB-lite"/>
    </source>
</evidence>
<dbReference type="PANTHER" id="PTHR43591:SF24">
    <property type="entry name" value="2-METHOXY-6-POLYPRENYL-1,4-BENZOQUINOL METHYLASE, MITOCHONDRIAL"/>
    <property type="match status" value="1"/>
</dbReference>
<keyword evidence="3" id="KW-0808">Transferase</keyword>
<dbReference type="AlphaFoldDB" id="A0A1J7JWS9"/>
<comment type="similarity">
    <text evidence="1">Belongs to the methyltransferase superfamily. LaeA methyltransferase family.</text>
</comment>
<dbReference type="SUPFAM" id="SSF53335">
    <property type="entry name" value="S-adenosyl-L-methionine-dependent methyltransferases"/>
    <property type="match status" value="1"/>
</dbReference>
<dbReference type="InParanoid" id="A0A1J7JWS9"/>
<sequence length="335" mass="37946">MENSSTIEPLPDDDDDASHNTMTAATSDYDPSIAASSFCSVTSSVNGHVWEYGRRYQIFRYGRYPLPNDEEEFKRESLKHAMFKEVLHGELFLAPVAPNAQKIIDLGTGFGDWAIEVGDAMPSAKVTGIDLSPIQPVWLPPNVEFIVDDIEDDWTDGSDFDFVHSRVVFACLKDPPKVIDAAFRNLKAGGWIEFCEFFPVIGCDDATVRPDNALLRFYDLMRQAFLRQYGMDLTYIEKVPSQLEQTGFINIQRKIYHLPVGDWPREKHLRTIGVYMREIIDEMLAAMAAKPFTEAGMDKAEVNELLHSVRTVLRNKRIHAHLPAHIVWAQKPPSA</sequence>
<dbReference type="CDD" id="cd02440">
    <property type="entry name" value="AdoMet_MTases"/>
    <property type="match status" value="1"/>
</dbReference>
<dbReference type="Pfam" id="PF13489">
    <property type="entry name" value="Methyltransf_23"/>
    <property type="match status" value="1"/>
</dbReference>
<evidence type="ECO:0000313" key="4">
    <source>
        <dbReference type="Proteomes" id="UP000182658"/>
    </source>
</evidence>
<evidence type="ECO:0000256" key="1">
    <source>
        <dbReference type="ARBA" id="ARBA00038158"/>
    </source>
</evidence>
<dbReference type="Gene3D" id="3.40.50.150">
    <property type="entry name" value="Vaccinia Virus protein VP39"/>
    <property type="match status" value="1"/>
</dbReference>
<dbReference type="InterPro" id="IPR029063">
    <property type="entry name" value="SAM-dependent_MTases_sf"/>
</dbReference>
<dbReference type="PANTHER" id="PTHR43591">
    <property type="entry name" value="METHYLTRANSFERASE"/>
    <property type="match status" value="1"/>
</dbReference>
<keyword evidence="4" id="KW-1185">Reference proteome</keyword>
<organism evidence="3 4">
    <name type="scientific">Coniochaeta ligniaria NRRL 30616</name>
    <dbReference type="NCBI Taxonomy" id="1408157"/>
    <lineage>
        <taxon>Eukaryota</taxon>
        <taxon>Fungi</taxon>
        <taxon>Dikarya</taxon>
        <taxon>Ascomycota</taxon>
        <taxon>Pezizomycotina</taxon>
        <taxon>Sordariomycetes</taxon>
        <taxon>Sordariomycetidae</taxon>
        <taxon>Coniochaetales</taxon>
        <taxon>Coniochaetaceae</taxon>
        <taxon>Coniochaeta</taxon>
    </lineage>
</organism>
<dbReference type="GO" id="GO:0008168">
    <property type="term" value="F:methyltransferase activity"/>
    <property type="evidence" value="ECO:0007669"/>
    <property type="project" value="UniProtKB-KW"/>
</dbReference>
<name>A0A1J7JWS9_9PEZI</name>
<dbReference type="Proteomes" id="UP000182658">
    <property type="component" value="Unassembled WGS sequence"/>
</dbReference>
<dbReference type="OrthoDB" id="2013972at2759"/>
<proteinExistence type="inferred from homology"/>
<gene>
    <name evidence="3" type="ORF">CONLIGDRAFT_653003</name>
</gene>
<protein>
    <submittedName>
        <fullName evidence="3">S-adenosyl-L-methionine-dependent methyltransferase</fullName>
    </submittedName>
</protein>
<accession>A0A1J7JWS9</accession>